<dbReference type="EMBL" id="KN824412">
    <property type="protein sequence ID" value="KIM20710.1"/>
    <property type="molecule type" value="Genomic_DNA"/>
</dbReference>
<proteinExistence type="predicted"/>
<sequence length="792" mass="87727">MIYELRFSPFVALSEGSRSIEEITNATTNVTGSLDPLGISSIGNLCWNNAINSIGLVSGTVEDETIPIVRRLVASHLTHTASKVLILHTNHSAVFAGPCSLLASSWPPPRVLVSPQAPESIFSAYKTLNGSVTPISFPDTSLTLRHVLAVFTPPHDMPGSSTILGTIQYILSQLQEPFDLQRFGELVDGEKWSEEGATFVALRQRLLTRLLSPAGDEDPEDMARQITLVDLTDPVLNSTRLDSTIMDIAVHDFLRHSAERKMIVLTNCQQYLMPTSTLRKTIESLATTGSRRAASVILSTTDPTTLSISPSFIHSLQYALFGSSYSMVHDGFLDKHFPHLSIPHEQCGFRRAVLWSPGSTLYLPKNDVSVKNSWNDLVSFIDVAQFENCVPTAGLPNGNHDKIPDGYETNHAEPLQYGTWLDSDDGGEMVAPVPSTNDLSSQTSFNEPLKQPTPTSPKSLPLEAILPAPTKDMALSSPFDPLVAAVSHLCEGEIGILVDFEDVRKQMGQEEYIQELGWATFTAYVKAACREGLLEMIEATPTAKFLSLLVMATPASASLNGNTNNGLPDIVTSAYTVDQYDTRQSFTEASAHRYLHLLKEILFLSKHRIAYKLPLKQLLQRMNKEANTLVRKQLRWKSTKKWIRRACLEGYVVRGSEKRLSWIMVTEKGHKAVQQNIYEEWRSIYDTGELPGYSMKTISTINPYPTHVLSYNPHPLIGPKVATFEASNRPTRTKEWVQANSELLRPRLYEAERDGVVKRDAIGLDEESVFFVVPQSTALEASESTKPASESV</sequence>
<accession>A0A0C3A7W2</accession>
<keyword evidence="3" id="KW-1185">Reference proteome</keyword>
<evidence type="ECO:0000313" key="3">
    <source>
        <dbReference type="Proteomes" id="UP000054097"/>
    </source>
</evidence>
<reference evidence="2 3" key="1">
    <citation type="submission" date="2014-04" db="EMBL/GenBank/DDBJ databases">
        <authorList>
            <consortium name="DOE Joint Genome Institute"/>
            <person name="Kuo A."/>
            <person name="Zuccaro A."/>
            <person name="Kohler A."/>
            <person name="Nagy L.G."/>
            <person name="Floudas D."/>
            <person name="Copeland A."/>
            <person name="Barry K.W."/>
            <person name="Cichocki N."/>
            <person name="Veneault-Fourrey C."/>
            <person name="LaButti K."/>
            <person name="Lindquist E.A."/>
            <person name="Lipzen A."/>
            <person name="Lundell T."/>
            <person name="Morin E."/>
            <person name="Murat C."/>
            <person name="Sun H."/>
            <person name="Tunlid A."/>
            <person name="Henrissat B."/>
            <person name="Grigoriev I.V."/>
            <person name="Hibbett D.S."/>
            <person name="Martin F."/>
            <person name="Nordberg H.P."/>
            <person name="Cantor M.N."/>
            <person name="Hua S.X."/>
        </authorList>
    </citation>
    <scope>NUCLEOTIDE SEQUENCE [LARGE SCALE GENOMIC DNA]</scope>
    <source>
        <strain evidence="2 3">MAFF 305830</strain>
    </source>
</reference>
<dbReference type="AlphaFoldDB" id="A0A0C3A7W2"/>
<feature type="non-terminal residue" evidence="2">
    <location>
        <position position="792"/>
    </location>
</feature>
<gene>
    <name evidence="2" type="ORF">M408DRAFT_333841</name>
</gene>
<dbReference type="HOGENOM" id="CLU_354737_0_0_1"/>
<dbReference type="Proteomes" id="UP000054097">
    <property type="component" value="Unassembled WGS sequence"/>
</dbReference>
<evidence type="ECO:0000256" key="1">
    <source>
        <dbReference type="SAM" id="MobiDB-lite"/>
    </source>
</evidence>
<name>A0A0C3A7W2_SERVB</name>
<feature type="compositionally biased region" description="Polar residues" evidence="1">
    <location>
        <begin position="434"/>
        <end position="458"/>
    </location>
</feature>
<reference evidence="3" key="2">
    <citation type="submission" date="2015-01" db="EMBL/GenBank/DDBJ databases">
        <title>Evolutionary Origins and Diversification of the Mycorrhizal Mutualists.</title>
        <authorList>
            <consortium name="DOE Joint Genome Institute"/>
            <consortium name="Mycorrhizal Genomics Consortium"/>
            <person name="Kohler A."/>
            <person name="Kuo A."/>
            <person name="Nagy L.G."/>
            <person name="Floudas D."/>
            <person name="Copeland A."/>
            <person name="Barry K.W."/>
            <person name="Cichocki N."/>
            <person name="Veneault-Fourrey C."/>
            <person name="LaButti K."/>
            <person name="Lindquist E.A."/>
            <person name="Lipzen A."/>
            <person name="Lundell T."/>
            <person name="Morin E."/>
            <person name="Murat C."/>
            <person name="Riley R."/>
            <person name="Ohm R."/>
            <person name="Sun H."/>
            <person name="Tunlid A."/>
            <person name="Henrissat B."/>
            <person name="Grigoriev I.V."/>
            <person name="Hibbett D.S."/>
            <person name="Martin F."/>
        </authorList>
    </citation>
    <scope>NUCLEOTIDE SEQUENCE [LARGE SCALE GENOMIC DNA]</scope>
    <source>
        <strain evidence="3">MAFF 305830</strain>
    </source>
</reference>
<protein>
    <submittedName>
        <fullName evidence="2">Uncharacterized protein</fullName>
    </submittedName>
</protein>
<organism evidence="2 3">
    <name type="scientific">Serendipita vermifera MAFF 305830</name>
    <dbReference type="NCBI Taxonomy" id="933852"/>
    <lineage>
        <taxon>Eukaryota</taxon>
        <taxon>Fungi</taxon>
        <taxon>Dikarya</taxon>
        <taxon>Basidiomycota</taxon>
        <taxon>Agaricomycotina</taxon>
        <taxon>Agaricomycetes</taxon>
        <taxon>Sebacinales</taxon>
        <taxon>Serendipitaceae</taxon>
        <taxon>Serendipita</taxon>
    </lineage>
</organism>
<feature type="region of interest" description="Disordered" evidence="1">
    <location>
        <begin position="426"/>
        <end position="462"/>
    </location>
</feature>
<evidence type="ECO:0000313" key="2">
    <source>
        <dbReference type="EMBL" id="KIM20710.1"/>
    </source>
</evidence>